<dbReference type="Pfam" id="PF00528">
    <property type="entry name" value="BPD_transp_1"/>
    <property type="match status" value="1"/>
</dbReference>
<feature type="domain" description="ABC transmembrane type-1" evidence="9">
    <location>
        <begin position="105"/>
        <end position="296"/>
    </location>
</feature>
<evidence type="ECO:0000256" key="7">
    <source>
        <dbReference type="ARBA" id="ARBA00023136"/>
    </source>
</evidence>
<name>A0A517YXF5_9BACT</name>
<dbReference type="InterPro" id="IPR035906">
    <property type="entry name" value="MetI-like_sf"/>
</dbReference>
<dbReference type="GO" id="GO:0005886">
    <property type="term" value="C:plasma membrane"/>
    <property type="evidence" value="ECO:0007669"/>
    <property type="project" value="UniProtKB-SubCell"/>
</dbReference>
<dbReference type="EMBL" id="CP036425">
    <property type="protein sequence ID" value="QDU34908.1"/>
    <property type="molecule type" value="Genomic_DNA"/>
</dbReference>
<feature type="transmembrane region" description="Helical" evidence="8">
    <location>
        <begin position="104"/>
        <end position="128"/>
    </location>
</feature>
<dbReference type="Gene3D" id="1.10.3720.10">
    <property type="entry name" value="MetI-like"/>
    <property type="match status" value="1"/>
</dbReference>
<keyword evidence="6 8" id="KW-1133">Transmembrane helix</keyword>
<keyword evidence="5 8" id="KW-0812">Transmembrane</keyword>
<feature type="transmembrane region" description="Helical" evidence="8">
    <location>
        <begin position="216"/>
        <end position="241"/>
    </location>
</feature>
<dbReference type="RefSeq" id="WP_145079419.1">
    <property type="nucleotide sequence ID" value="NZ_CP036425.1"/>
</dbReference>
<evidence type="ECO:0000256" key="4">
    <source>
        <dbReference type="ARBA" id="ARBA00022475"/>
    </source>
</evidence>
<comment type="similarity">
    <text evidence="8">Belongs to the binding-protein-dependent transport system permease family.</text>
</comment>
<feature type="transmembrane region" description="Helical" evidence="8">
    <location>
        <begin position="140"/>
        <end position="164"/>
    </location>
</feature>
<keyword evidence="11" id="KW-1185">Reference proteome</keyword>
<feature type="transmembrane region" description="Helical" evidence="8">
    <location>
        <begin position="176"/>
        <end position="195"/>
    </location>
</feature>
<protein>
    <recommendedName>
        <fullName evidence="2">sn-glycerol-3-phosphate transport system permease protein UgpE</fullName>
    </recommendedName>
</protein>
<evidence type="ECO:0000256" key="3">
    <source>
        <dbReference type="ARBA" id="ARBA00022448"/>
    </source>
</evidence>
<dbReference type="SUPFAM" id="SSF161098">
    <property type="entry name" value="MetI-like"/>
    <property type="match status" value="1"/>
</dbReference>
<dbReference type="AlphaFoldDB" id="A0A517YXF5"/>
<evidence type="ECO:0000259" key="9">
    <source>
        <dbReference type="PROSITE" id="PS50928"/>
    </source>
</evidence>
<reference evidence="10 11" key="1">
    <citation type="submission" date="2019-02" db="EMBL/GenBank/DDBJ databases">
        <title>Deep-cultivation of Planctomycetes and their phenomic and genomic characterization uncovers novel biology.</title>
        <authorList>
            <person name="Wiegand S."/>
            <person name="Jogler M."/>
            <person name="Boedeker C."/>
            <person name="Pinto D."/>
            <person name="Vollmers J."/>
            <person name="Rivas-Marin E."/>
            <person name="Kohn T."/>
            <person name="Peeters S.H."/>
            <person name="Heuer A."/>
            <person name="Rast P."/>
            <person name="Oberbeckmann S."/>
            <person name="Bunk B."/>
            <person name="Jeske O."/>
            <person name="Meyerdierks A."/>
            <person name="Storesund J.E."/>
            <person name="Kallscheuer N."/>
            <person name="Luecker S."/>
            <person name="Lage O.M."/>
            <person name="Pohl T."/>
            <person name="Merkel B.J."/>
            <person name="Hornburger P."/>
            <person name="Mueller R.-W."/>
            <person name="Bruemmer F."/>
            <person name="Labrenz M."/>
            <person name="Spormann A.M."/>
            <person name="Op den Camp H."/>
            <person name="Overmann J."/>
            <person name="Amann R."/>
            <person name="Jetten M.S.M."/>
            <person name="Mascher T."/>
            <person name="Medema M.H."/>
            <person name="Devos D.P."/>
            <person name="Kaster A.-K."/>
            <person name="Ovreas L."/>
            <person name="Rohde M."/>
            <person name="Galperin M.Y."/>
            <person name="Jogler C."/>
        </authorList>
    </citation>
    <scope>NUCLEOTIDE SEQUENCE [LARGE SCALE GENOMIC DNA]</scope>
    <source>
        <strain evidence="10 11">KS4</strain>
    </source>
</reference>
<proteinExistence type="inferred from homology"/>
<feature type="transmembrane region" description="Helical" evidence="8">
    <location>
        <begin position="277"/>
        <end position="296"/>
    </location>
</feature>
<evidence type="ECO:0000256" key="1">
    <source>
        <dbReference type="ARBA" id="ARBA00004651"/>
    </source>
</evidence>
<keyword evidence="4" id="KW-1003">Cell membrane</keyword>
<gene>
    <name evidence="10" type="primary">araQ_3</name>
    <name evidence="10" type="ORF">KS4_29850</name>
</gene>
<dbReference type="KEGG" id="pcor:KS4_29850"/>
<evidence type="ECO:0000256" key="5">
    <source>
        <dbReference type="ARBA" id="ARBA00022692"/>
    </source>
</evidence>
<feature type="transmembrane region" description="Helical" evidence="8">
    <location>
        <begin position="33"/>
        <end position="56"/>
    </location>
</feature>
<evidence type="ECO:0000256" key="8">
    <source>
        <dbReference type="RuleBase" id="RU363032"/>
    </source>
</evidence>
<keyword evidence="7 8" id="KW-0472">Membrane</keyword>
<organism evidence="10 11">
    <name type="scientific">Poriferisphaera corsica</name>
    <dbReference type="NCBI Taxonomy" id="2528020"/>
    <lineage>
        <taxon>Bacteria</taxon>
        <taxon>Pseudomonadati</taxon>
        <taxon>Planctomycetota</taxon>
        <taxon>Phycisphaerae</taxon>
        <taxon>Phycisphaerales</taxon>
        <taxon>Phycisphaeraceae</taxon>
        <taxon>Poriferisphaera</taxon>
    </lineage>
</organism>
<dbReference type="PROSITE" id="PS50928">
    <property type="entry name" value="ABC_TM1"/>
    <property type="match status" value="1"/>
</dbReference>
<dbReference type="CDD" id="cd06261">
    <property type="entry name" value="TM_PBP2"/>
    <property type="match status" value="1"/>
</dbReference>
<sequence>MSTLTTPQPELKQKPTQKPALILSAKSLKRQKLFYNIFIYTLLIGGATLLMLPFLWLVSNSLKTDQEISIINQFFPKVIQWENYPKALAKMGMVVENGIPRFPALANTTVITVLCVIGQVLSSSLVGYGFARYNFRGRNILFMIMLSTMMLPAQVTMIPVFLLFRSVGWIDSLLPLIIPAWFGTPFFIFMFRQFFSQIPESLLEAARIDGASNLRIYFTIMLPLSAPVIAIVAIYTFMFAWNDFMSPLIYLNSPEMRTLALELNTFNGQYGVQNRELLMAASFLTMLPCIVLFFAAQRYFMDNAASSGMKG</sequence>
<evidence type="ECO:0000256" key="2">
    <source>
        <dbReference type="ARBA" id="ARBA00020515"/>
    </source>
</evidence>
<dbReference type="GO" id="GO:0055085">
    <property type="term" value="P:transmembrane transport"/>
    <property type="evidence" value="ECO:0007669"/>
    <property type="project" value="InterPro"/>
</dbReference>
<dbReference type="Proteomes" id="UP000317369">
    <property type="component" value="Chromosome"/>
</dbReference>
<accession>A0A517YXF5</accession>
<dbReference type="PANTHER" id="PTHR43744">
    <property type="entry name" value="ABC TRANSPORTER PERMEASE PROTEIN MG189-RELATED-RELATED"/>
    <property type="match status" value="1"/>
</dbReference>
<evidence type="ECO:0000256" key="6">
    <source>
        <dbReference type="ARBA" id="ARBA00022989"/>
    </source>
</evidence>
<evidence type="ECO:0000313" key="10">
    <source>
        <dbReference type="EMBL" id="QDU34908.1"/>
    </source>
</evidence>
<evidence type="ECO:0000313" key="11">
    <source>
        <dbReference type="Proteomes" id="UP000317369"/>
    </source>
</evidence>
<dbReference type="InterPro" id="IPR000515">
    <property type="entry name" value="MetI-like"/>
</dbReference>
<dbReference type="PANTHER" id="PTHR43744:SF8">
    <property type="entry name" value="SN-GLYCEROL-3-PHOSPHATE TRANSPORT SYSTEM PERMEASE PROTEIN UGPE"/>
    <property type="match status" value="1"/>
</dbReference>
<dbReference type="OrthoDB" id="266229at2"/>
<keyword evidence="3 8" id="KW-0813">Transport</keyword>
<comment type="subcellular location">
    <subcellularLocation>
        <location evidence="1 8">Cell membrane</location>
        <topology evidence="1 8">Multi-pass membrane protein</topology>
    </subcellularLocation>
</comment>